<name>G7H5M8_9ACTN</name>
<dbReference type="EMBL" id="BAEE01000064">
    <property type="protein sequence ID" value="GAB11153.1"/>
    <property type="molecule type" value="Genomic_DNA"/>
</dbReference>
<accession>G7H5M8</accession>
<evidence type="ECO:0000313" key="2">
    <source>
        <dbReference type="Proteomes" id="UP000035088"/>
    </source>
</evidence>
<dbReference type="Proteomes" id="UP000035088">
    <property type="component" value="Unassembled WGS sequence"/>
</dbReference>
<keyword evidence="2" id="KW-1185">Reference proteome</keyword>
<dbReference type="AlphaFoldDB" id="G7H5M8"/>
<protein>
    <submittedName>
        <fullName evidence="1">Uncharacterized protein</fullName>
    </submittedName>
</protein>
<proteinExistence type="predicted"/>
<sequence length="219" mass="24402">MRQAMIAGKWQTMSVPEYMTYEEFGRRFFELAVTEPRVGEAFASIAGESFDVGPIPSGPGGMVKVLARVSIDEPNIERSVEDLIRFTVQIPLRIKIEIDLKLDRLRYDVDGLITLPLTVHAVEPLQIHFDVEAPKPGDVHVDVASRNMRAEIVRNLAQVDDEVRRVIAKQVAEEINKPEVKAARVIDVDAQLSAAMDSKPVADEIEEAVEDAIDEIGEE</sequence>
<dbReference type="STRING" id="1073574.GOARA_064_01550"/>
<organism evidence="1 2">
    <name type="scientific">Gordonia araii NBRC 100433</name>
    <dbReference type="NCBI Taxonomy" id="1073574"/>
    <lineage>
        <taxon>Bacteria</taxon>
        <taxon>Bacillati</taxon>
        <taxon>Actinomycetota</taxon>
        <taxon>Actinomycetes</taxon>
        <taxon>Mycobacteriales</taxon>
        <taxon>Gordoniaceae</taxon>
        <taxon>Gordonia</taxon>
    </lineage>
</organism>
<gene>
    <name evidence="1" type="ORF">GOARA_064_01550</name>
</gene>
<evidence type="ECO:0000313" key="1">
    <source>
        <dbReference type="EMBL" id="GAB11153.1"/>
    </source>
</evidence>
<comment type="caution">
    <text evidence="1">The sequence shown here is derived from an EMBL/GenBank/DDBJ whole genome shotgun (WGS) entry which is preliminary data.</text>
</comment>
<reference evidence="1 2" key="1">
    <citation type="submission" date="2011-11" db="EMBL/GenBank/DDBJ databases">
        <title>Whole genome shotgun sequence of Gordonia araii NBRC 100433.</title>
        <authorList>
            <person name="Yoshida Y."/>
            <person name="Hosoyama A."/>
            <person name="Tsuchikane K."/>
            <person name="Katsumata H."/>
            <person name="Yamazaki S."/>
            <person name="Fujita N."/>
        </authorList>
    </citation>
    <scope>NUCLEOTIDE SEQUENCE [LARGE SCALE GENOMIC DNA]</scope>
    <source>
        <strain evidence="1 2">NBRC 100433</strain>
    </source>
</reference>